<dbReference type="RefSeq" id="WP_274454778.1">
    <property type="nucleotide sequence ID" value="NZ_CP067097.1"/>
</dbReference>
<dbReference type="Proteomes" id="UP001232973">
    <property type="component" value="Unassembled WGS sequence"/>
</dbReference>
<evidence type="ECO:0000313" key="2">
    <source>
        <dbReference type="EMBL" id="MDQ0191555.1"/>
    </source>
</evidence>
<sequence length="168" mass="19709">MLPWPQSFDANEWFILITLLIGYVCVALLPKRYPNAVATLIALFCVSVAIILDHSIATPPLDLYDVNDFKKYELMDVITYFMYSPYALICAYLYDRLRPQRLFLAAYIVGWSALATLFEWIASLCHVFTYTHWSFLSSFCVYLIATPAQLAFFRYTMRYFDQHREMTE</sequence>
<organism evidence="2 3">
    <name type="scientific">Alicyclobacillus cycloheptanicus</name>
    <dbReference type="NCBI Taxonomy" id="1457"/>
    <lineage>
        <taxon>Bacteria</taxon>
        <taxon>Bacillati</taxon>
        <taxon>Bacillota</taxon>
        <taxon>Bacilli</taxon>
        <taxon>Bacillales</taxon>
        <taxon>Alicyclobacillaceae</taxon>
        <taxon>Alicyclobacillus</taxon>
    </lineage>
</organism>
<gene>
    <name evidence="2" type="ORF">J2S03_003426</name>
</gene>
<feature type="transmembrane region" description="Helical" evidence="1">
    <location>
        <begin position="77"/>
        <end position="95"/>
    </location>
</feature>
<feature type="transmembrane region" description="Helical" evidence="1">
    <location>
        <begin position="133"/>
        <end position="153"/>
    </location>
</feature>
<keyword evidence="3" id="KW-1185">Reference proteome</keyword>
<comment type="caution">
    <text evidence="2">The sequence shown here is derived from an EMBL/GenBank/DDBJ whole genome shotgun (WGS) entry which is preliminary data.</text>
</comment>
<feature type="transmembrane region" description="Helical" evidence="1">
    <location>
        <begin position="102"/>
        <end position="121"/>
    </location>
</feature>
<keyword evidence="1" id="KW-1133">Transmembrane helix</keyword>
<feature type="transmembrane region" description="Helical" evidence="1">
    <location>
        <begin position="36"/>
        <end position="57"/>
    </location>
</feature>
<proteinExistence type="predicted"/>
<protein>
    <submittedName>
        <fullName evidence="2">Uncharacterized protein</fullName>
    </submittedName>
</protein>
<dbReference type="EMBL" id="JAUSTP010000053">
    <property type="protein sequence ID" value="MDQ0191555.1"/>
    <property type="molecule type" value="Genomic_DNA"/>
</dbReference>
<keyword evidence="1" id="KW-0472">Membrane</keyword>
<accession>A0ABT9XN47</accession>
<evidence type="ECO:0000313" key="3">
    <source>
        <dbReference type="Proteomes" id="UP001232973"/>
    </source>
</evidence>
<feature type="transmembrane region" description="Helical" evidence="1">
    <location>
        <begin position="12"/>
        <end position="29"/>
    </location>
</feature>
<name>A0ABT9XN47_9BACL</name>
<keyword evidence="1" id="KW-0812">Transmembrane</keyword>
<evidence type="ECO:0000256" key="1">
    <source>
        <dbReference type="SAM" id="Phobius"/>
    </source>
</evidence>
<reference evidence="2 3" key="1">
    <citation type="submission" date="2023-07" db="EMBL/GenBank/DDBJ databases">
        <title>Genomic Encyclopedia of Type Strains, Phase IV (KMG-IV): sequencing the most valuable type-strain genomes for metagenomic binning, comparative biology and taxonomic classification.</title>
        <authorList>
            <person name="Goeker M."/>
        </authorList>
    </citation>
    <scope>NUCLEOTIDE SEQUENCE [LARGE SCALE GENOMIC DNA]</scope>
    <source>
        <strain evidence="2 3">DSM 4006</strain>
    </source>
</reference>